<dbReference type="Proteomes" id="UP000467841">
    <property type="component" value="Unassembled WGS sequence"/>
</dbReference>
<evidence type="ECO:0000313" key="2">
    <source>
        <dbReference type="EMBL" id="CAA7060373.1"/>
    </source>
</evidence>
<protein>
    <submittedName>
        <fullName evidence="2">Uncharacterized protein</fullName>
    </submittedName>
</protein>
<evidence type="ECO:0000313" key="3">
    <source>
        <dbReference type="Proteomes" id="UP000467841"/>
    </source>
</evidence>
<comment type="caution">
    <text evidence="2">The sequence shown here is derived from an EMBL/GenBank/DDBJ whole genome shotgun (WGS) entry which is preliminary data.</text>
</comment>
<organism evidence="2 3">
    <name type="scientific">Microthlaspi erraticum</name>
    <dbReference type="NCBI Taxonomy" id="1685480"/>
    <lineage>
        <taxon>Eukaryota</taxon>
        <taxon>Viridiplantae</taxon>
        <taxon>Streptophyta</taxon>
        <taxon>Embryophyta</taxon>
        <taxon>Tracheophyta</taxon>
        <taxon>Spermatophyta</taxon>
        <taxon>Magnoliopsida</taxon>
        <taxon>eudicotyledons</taxon>
        <taxon>Gunneridae</taxon>
        <taxon>Pentapetalae</taxon>
        <taxon>rosids</taxon>
        <taxon>malvids</taxon>
        <taxon>Brassicales</taxon>
        <taxon>Brassicaceae</taxon>
        <taxon>Coluteocarpeae</taxon>
        <taxon>Microthlaspi</taxon>
    </lineage>
</organism>
<dbReference type="EMBL" id="CACVBM020001829">
    <property type="protein sequence ID" value="CAA7060373.1"/>
    <property type="molecule type" value="Genomic_DNA"/>
</dbReference>
<name>A0A6D2L7G6_9BRAS</name>
<evidence type="ECO:0000256" key="1">
    <source>
        <dbReference type="SAM" id="MobiDB-lite"/>
    </source>
</evidence>
<accession>A0A6D2L7G6</accession>
<sequence>MWFDCNSYKEDSLKASFHVEKSSAIAFGDYNTTIQANKKLTPYHHLHTNREKSAQAVASLDCPGPALKRNPFLLHKNEPSSPFVSSSSSPRSSPLSLSRLHPRLNSSAR</sequence>
<keyword evidence="3" id="KW-1185">Reference proteome</keyword>
<gene>
    <name evidence="2" type="ORF">MERR_LOCUS47609</name>
</gene>
<feature type="compositionally biased region" description="Low complexity" evidence="1">
    <location>
        <begin position="79"/>
        <end position="109"/>
    </location>
</feature>
<proteinExistence type="predicted"/>
<feature type="region of interest" description="Disordered" evidence="1">
    <location>
        <begin position="71"/>
        <end position="109"/>
    </location>
</feature>
<dbReference type="AlphaFoldDB" id="A0A6D2L7G6"/>
<reference evidence="2" key="1">
    <citation type="submission" date="2020-01" db="EMBL/GenBank/DDBJ databases">
        <authorList>
            <person name="Mishra B."/>
        </authorList>
    </citation>
    <scope>NUCLEOTIDE SEQUENCE [LARGE SCALE GENOMIC DNA]</scope>
</reference>